<evidence type="ECO:0000256" key="1">
    <source>
        <dbReference type="ARBA" id="ARBA00004852"/>
    </source>
</evidence>
<comment type="function">
    <text evidence="5 7">Catalyzes the condensation of carbamoyl phosphate and aspartate to form carbamoyl aspartate and inorganic phosphate, the committed step in the de novo pyrimidine nucleotide biosynthesis pathway.</text>
</comment>
<dbReference type="NCBIfam" id="TIGR00670">
    <property type="entry name" value="asp_carb_tr"/>
    <property type="match status" value="1"/>
</dbReference>
<proteinExistence type="inferred from homology"/>
<feature type="domain" description="Aspartate/ornithine carbamoyltransferase Asp/Orn-binding" evidence="8">
    <location>
        <begin position="159"/>
        <end position="305"/>
    </location>
</feature>
<accession>A0A2H0XYX3</accession>
<dbReference type="InterPro" id="IPR002082">
    <property type="entry name" value="Asp_carbamoyltransf"/>
</dbReference>
<organism evidence="10 11">
    <name type="scientific">Candidatus Saganbacteria bacterium CG08_land_8_20_14_0_20_45_16</name>
    <dbReference type="NCBI Taxonomy" id="2014293"/>
    <lineage>
        <taxon>Bacteria</taxon>
        <taxon>Bacillati</taxon>
        <taxon>Saganbacteria</taxon>
    </lineage>
</organism>
<evidence type="ECO:0000256" key="5">
    <source>
        <dbReference type="ARBA" id="ARBA00043884"/>
    </source>
</evidence>
<comment type="subunit">
    <text evidence="7">Heterododecamer (2C3:3R2) of six catalytic PyrB chains organized as two trimers (C3), and six regulatory PyrI chains organized as three dimers (R2).</text>
</comment>
<evidence type="ECO:0000256" key="6">
    <source>
        <dbReference type="ARBA" id="ARBA00048859"/>
    </source>
</evidence>
<feature type="binding site" evidence="7">
    <location>
        <position position="140"/>
    </location>
    <ligand>
        <name>carbamoyl phosphate</name>
        <dbReference type="ChEBI" id="CHEBI:58228"/>
    </ligand>
</feature>
<dbReference type="PRINTS" id="PR00101">
    <property type="entry name" value="ATCASE"/>
</dbReference>
<dbReference type="Proteomes" id="UP000231343">
    <property type="component" value="Unassembled WGS sequence"/>
</dbReference>
<dbReference type="InterPro" id="IPR006132">
    <property type="entry name" value="Asp/Orn_carbamoyltranf_P-bd"/>
</dbReference>
<evidence type="ECO:0000313" key="10">
    <source>
        <dbReference type="EMBL" id="PIS30219.1"/>
    </source>
</evidence>
<dbReference type="InterPro" id="IPR006131">
    <property type="entry name" value="Asp_carbamoyltransf_Asp/Orn-bd"/>
</dbReference>
<feature type="binding site" evidence="7">
    <location>
        <position position="173"/>
    </location>
    <ligand>
        <name>L-aspartate</name>
        <dbReference type="ChEBI" id="CHEBI:29991"/>
    </ligand>
</feature>
<dbReference type="GO" id="GO:0006520">
    <property type="term" value="P:amino acid metabolic process"/>
    <property type="evidence" value="ECO:0007669"/>
    <property type="project" value="InterPro"/>
</dbReference>
<evidence type="ECO:0000259" key="8">
    <source>
        <dbReference type="Pfam" id="PF00185"/>
    </source>
</evidence>
<feature type="binding site" evidence="7">
    <location>
        <position position="90"/>
    </location>
    <ligand>
        <name>L-aspartate</name>
        <dbReference type="ChEBI" id="CHEBI:29991"/>
    </ligand>
</feature>
<feature type="domain" description="Aspartate/ornithine carbamoyltransferase carbamoyl-P binding" evidence="9">
    <location>
        <begin position="10"/>
        <end position="153"/>
    </location>
</feature>
<dbReference type="FunFam" id="3.40.50.1370:FF:000007">
    <property type="entry name" value="Aspartate carbamoyltransferase"/>
    <property type="match status" value="1"/>
</dbReference>
<feature type="binding site" evidence="7">
    <location>
        <position position="143"/>
    </location>
    <ligand>
        <name>carbamoyl phosphate</name>
        <dbReference type="ChEBI" id="CHEBI:58228"/>
    </ligand>
</feature>
<keyword evidence="3 7" id="KW-0808">Transferase</keyword>
<feature type="binding site" evidence="7">
    <location>
        <position position="112"/>
    </location>
    <ligand>
        <name>carbamoyl phosphate</name>
        <dbReference type="ChEBI" id="CHEBI:58228"/>
    </ligand>
</feature>
<comment type="caution">
    <text evidence="10">The sequence shown here is derived from an EMBL/GenBank/DDBJ whole genome shotgun (WGS) entry which is preliminary data.</text>
</comment>
<comment type="pathway">
    <text evidence="1 7">Pyrimidine metabolism; UMP biosynthesis via de novo pathway; (S)-dihydroorotate from bicarbonate: step 2/3.</text>
</comment>
<dbReference type="InterPro" id="IPR036901">
    <property type="entry name" value="Asp/Orn_carbamoylTrfase_sf"/>
</dbReference>
<feature type="binding site" evidence="7">
    <location>
        <position position="227"/>
    </location>
    <ligand>
        <name>L-aspartate</name>
        <dbReference type="ChEBI" id="CHEBI:29991"/>
    </ligand>
</feature>
<dbReference type="HAMAP" id="MF_00001">
    <property type="entry name" value="Asp_carb_tr"/>
    <property type="match status" value="1"/>
</dbReference>
<dbReference type="PRINTS" id="PR00100">
    <property type="entry name" value="AOTCASE"/>
</dbReference>
<evidence type="ECO:0000256" key="3">
    <source>
        <dbReference type="ARBA" id="ARBA00022679"/>
    </source>
</evidence>
<dbReference type="PROSITE" id="PS00097">
    <property type="entry name" value="CARBAMOYLTRANSFERASE"/>
    <property type="match status" value="1"/>
</dbReference>
<feature type="binding site" evidence="7">
    <location>
        <position position="269"/>
    </location>
    <ligand>
        <name>carbamoyl phosphate</name>
        <dbReference type="ChEBI" id="CHEBI:58228"/>
    </ligand>
</feature>
<name>A0A2H0XYX3_UNCSA</name>
<dbReference type="GO" id="GO:0006207">
    <property type="term" value="P:'de novo' pyrimidine nucleobase biosynthetic process"/>
    <property type="evidence" value="ECO:0007669"/>
    <property type="project" value="InterPro"/>
</dbReference>
<dbReference type="GO" id="GO:0016597">
    <property type="term" value="F:amino acid binding"/>
    <property type="evidence" value="ECO:0007669"/>
    <property type="project" value="InterPro"/>
</dbReference>
<feature type="binding site" evidence="7">
    <location>
        <position position="268"/>
    </location>
    <ligand>
        <name>carbamoyl phosphate</name>
        <dbReference type="ChEBI" id="CHEBI:58228"/>
    </ligand>
</feature>
<dbReference type="Pfam" id="PF00185">
    <property type="entry name" value="OTCace"/>
    <property type="match status" value="1"/>
</dbReference>
<dbReference type="SUPFAM" id="SSF53671">
    <property type="entry name" value="Aspartate/ornithine carbamoyltransferase"/>
    <property type="match status" value="1"/>
</dbReference>
<comment type="similarity">
    <text evidence="2 7">Belongs to the aspartate/ornithine carbamoyltransferase superfamily. ATCase family.</text>
</comment>
<gene>
    <name evidence="7" type="primary">pyrB</name>
    <name evidence="10" type="ORF">COT42_03320</name>
</gene>
<keyword evidence="4 7" id="KW-0665">Pyrimidine biosynthesis</keyword>
<evidence type="ECO:0000313" key="11">
    <source>
        <dbReference type="Proteomes" id="UP000231343"/>
    </source>
</evidence>
<dbReference type="Gene3D" id="3.40.50.1370">
    <property type="entry name" value="Aspartate/ornithine carbamoyltransferase"/>
    <property type="match status" value="2"/>
</dbReference>
<dbReference type="GO" id="GO:0044205">
    <property type="term" value="P:'de novo' UMP biosynthetic process"/>
    <property type="evidence" value="ECO:0007669"/>
    <property type="project" value="UniProtKB-UniRule"/>
</dbReference>
<feature type="binding site" evidence="7">
    <location>
        <position position="62"/>
    </location>
    <ligand>
        <name>carbamoyl phosphate</name>
        <dbReference type="ChEBI" id="CHEBI:58228"/>
    </ligand>
</feature>
<sequence>MNKVKTIAKKDLLGLKDLSISEIKLILNTARSMKEVAARPIPKVPTLLAKHIITLFYEPSTRTRTSFNMAAKILSANVTNVAISSSSVSKGENLIDTVKNLEVMGCDAIIIRHSMGGAPHLAAKNCQSSVINAGDGFNEHPTQGLLDIFTMQEKKGDLKNKKVLIVGDIAHSRVARSNIWGLKKLGAEVVVVGPPTMIPVGLEAMGVRVSCDFDAEIRDADIINMLRIQKERQEKGLFPSIEEYAKLFGLNAERMKKAPKDVVVMHPGPINRGIEITSEVADGSNNVILEQVTNGVAVRAAILFLLLSGKNSD</sequence>
<dbReference type="NCBIfam" id="NF002032">
    <property type="entry name" value="PRK00856.1"/>
    <property type="match status" value="1"/>
</dbReference>
<dbReference type="PANTHER" id="PTHR45753">
    <property type="entry name" value="ORNITHINE CARBAMOYLTRANSFERASE, MITOCHONDRIAL"/>
    <property type="match status" value="1"/>
</dbReference>
<reference evidence="10 11" key="1">
    <citation type="submission" date="2017-09" db="EMBL/GenBank/DDBJ databases">
        <title>Depth-based differentiation of microbial function through sediment-hosted aquifers and enrichment of novel symbionts in the deep terrestrial subsurface.</title>
        <authorList>
            <person name="Probst A.J."/>
            <person name="Ladd B."/>
            <person name="Jarett J.K."/>
            <person name="Geller-Mcgrath D.E."/>
            <person name="Sieber C.M."/>
            <person name="Emerson J.B."/>
            <person name="Anantharaman K."/>
            <person name="Thomas B.C."/>
            <person name="Malmstrom R."/>
            <person name="Stieglmeier M."/>
            <person name="Klingl A."/>
            <person name="Woyke T."/>
            <person name="Ryan C.M."/>
            <person name="Banfield J.F."/>
        </authorList>
    </citation>
    <scope>NUCLEOTIDE SEQUENCE [LARGE SCALE GENOMIC DNA]</scope>
    <source>
        <strain evidence="10">CG08_land_8_20_14_0_20_45_16</strain>
    </source>
</reference>
<evidence type="ECO:0000256" key="7">
    <source>
        <dbReference type="HAMAP-Rule" id="MF_00001"/>
    </source>
</evidence>
<dbReference type="UniPathway" id="UPA00070">
    <property type="reaction ID" value="UER00116"/>
</dbReference>
<dbReference type="Pfam" id="PF02729">
    <property type="entry name" value="OTCace_N"/>
    <property type="match status" value="1"/>
</dbReference>
<dbReference type="EMBL" id="PEYM01000059">
    <property type="protein sequence ID" value="PIS30219.1"/>
    <property type="molecule type" value="Genomic_DNA"/>
</dbReference>
<dbReference type="EC" id="2.1.3.2" evidence="7"/>
<dbReference type="PANTHER" id="PTHR45753:SF6">
    <property type="entry name" value="ASPARTATE CARBAMOYLTRANSFERASE"/>
    <property type="match status" value="1"/>
</dbReference>
<dbReference type="GO" id="GO:0004070">
    <property type="term" value="F:aspartate carbamoyltransferase activity"/>
    <property type="evidence" value="ECO:0007669"/>
    <property type="project" value="UniProtKB-UniRule"/>
</dbReference>
<feature type="binding site" evidence="7">
    <location>
        <position position="63"/>
    </location>
    <ligand>
        <name>carbamoyl phosphate</name>
        <dbReference type="ChEBI" id="CHEBI:58228"/>
    </ligand>
</feature>
<dbReference type="GO" id="GO:0005829">
    <property type="term" value="C:cytosol"/>
    <property type="evidence" value="ECO:0007669"/>
    <property type="project" value="TreeGrafter"/>
</dbReference>
<evidence type="ECO:0000256" key="4">
    <source>
        <dbReference type="ARBA" id="ARBA00022975"/>
    </source>
</evidence>
<dbReference type="InterPro" id="IPR006130">
    <property type="entry name" value="Asp/Orn_carbamoylTrfase"/>
</dbReference>
<evidence type="ECO:0000259" key="9">
    <source>
        <dbReference type="Pfam" id="PF02729"/>
    </source>
</evidence>
<dbReference type="AlphaFoldDB" id="A0A2H0XYX3"/>
<comment type="catalytic activity">
    <reaction evidence="6 7">
        <text>carbamoyl phosphate + L-aspartate = N-carbamoyl-L-aspartate + phosphate + H(+)</text>
        <dbReference type="Rhea" id="RHEA:20013"/>
        <dbReference type="ChEBI" id="CHEBI:15378"/>
        <dbReference type="ChEBI" id="CHEBI:29991"/>
        <dbReference type="ChEBI" id="CHEBI:32814"/>
        <dbReference type="ChEBI" id="CHEBI:43474"/>
        <dbReference type="ChEBI" id="CHEBI:58228"/>
        <dbReference type="EC" id="2.1.3.2"/>
    </reaction>
</comment>
<evidence type="ECO:0000256" key="2">
    <source>
        <dbReference type="ARBA" id="ARBA00008896"/>
    </source>
</evidence>
<protein>
    <recommendedName>
        <fullName evidence="7">Aspartate carbamoyltransferase</fullName>
        <ecNumber evidence="7">2.1.3.2</ecNumber>
    </recommendedName>
    <alternativeName>
        <fullName evidence="7">Aspartate transcarbamylase</fullName>
        <shortName evidence="7">ATCase</shortName>
    </alternativeName>
</protein>